<dbReference type="RefSeq" id="WP_104756157.1">
    <property type="nucleotide sequence ID" value="NZ_JBHEEO010000005.1"/>
</dbReference>
<gene>
    <name evidence="2" type="ORF">C3731_13410</name>
</gene>
<dbReference type="InterPro" id="IPR016181">
    <property type="entry name" value="Acyl_CoA_acyltransferase"/>
</dbReference>
<comment type="caution">
    <text evidence="2">The sequence shown here is derived from an EMBL/GenBank/DDBJ whole genome shotgun (WGS) entry which is preliminary data.</text>
</comment>
<evidence type="ECO:0000313" key="2">
    <source>
        <dbReference type="EMBL" id="PQA73111.1"/>
    </source>
</evidence>
<dbReference type="Proteomes" id="UP000238493">
    <property type="component" value="Unassembled WGS sequence"/>
</dbReference>
<dbReference type="OrthoDB" id="9808976at2"/>
<accession>A0A2S7IYN1</accession>
<sequence>MLASDFDIRVHKNTEQLSTDWPDADDKTGSAFFVFQARSFLKAWEASYGQKSGVQLCLTEVRQHDGVPLLFLPLAITRVYGSRVLSFIDEGVSDYNGPIVFPAAAQLSQDTAIRILESVVATVPSHDVIAFCKMPEYIEGVANPLWQLTNLPSEASTHAISLTRPMEEIEQSIQGIKNLKKRDRTLQKLDGFHFYVTRTKAERQSVLETMLRQKQRRFEETMVPGFDAHPEKQRFFEEATEQLARYDALHLSALTIGETILATMWSVVRNGHYCAMITTFEDGKWSKFSPGKVIILRLLHMLKADGYRCFDMGYGDEPWKQGLRDQTVPLRDYIRVTTLRGRMSRFLGRSLEWVRATAVYHRLRPLKWQLLRRLR</sequence>
<keyword evidence="3" id="KW-1185">Reference proteome</keyword>
<dbReference type="EMBL" id="PTRC01000022">
    <property type="protein sequence ID" value="PQA73111.1"/>
    <property type="molecule type" value="Genomic_DNA"/>
</dbReference>
<name>A0A2S7IYN1_9HYPH</name>
<reference evidence="2 3" key="1">
    <citation type="submission" date="2018-02" db="EMBL/GenBank/DDBJ databases">
        <title>Draft genome sequence of Ochrobactrum oryzae found in Brazil.</title>
        <authorList>
            <person name="Cerdeira L."/>
            <person name="Andrade F."/>
            <person name="Zacariotto T."/>
            <person name="Barbosa B."/>
            <person name="Santos S."/>
            <person name="Cassetari V."/>
            <person name="Lincopan N."/>
        </authorList>
    </citation>
    <scope>NUCLEOTIDE SEQUENCE [LARGE SCALE GENOMIC DNA]</scope>
    <source>
        <strain evidence="2 3">OA447</strain>
    </source>
</reference>
<dbReference type="InterPro" id="IPR038740">
    <property type="entry name" value="BioF2-like_GNAT_dom"/>
</dbReference>
<dbReference type="SUPFAM" id="SSF55729">
    <property type="entry name" value="Acyl-CoA N-acyltransferases (Nat)"/>
    <property type="match status" value="1"/>
</dbReference>
<feature type="domain" description="BioF2-like acetyltransferase" evidence="1">
    <location>
        <begin position="177"/>
        <end position="321"/>
    </location>
</feature>
<proteinExistence type="predicted"/>
<dbReference type="Pfam" id="PF13480">
    <property type="entry name" value="Acetyltransf_6"/>
    <property type="match status" value="1"/>
</dbReference>
<dbReference type="AlphaFoldDB" id="A0A2S7IYN1"/>
<organism evidence="2 3">
    <name type="scientific">Brucella oryzae</name>
    <dbReference type="NCBI Taxonomy" id="335286"/>
    <lineage>
        <taxon>Bacteria</taxon>
        <taxon>Pseudomonadati</taxon>
        <taxon>Pseudomonadota</taxon>
        <taxon>Alphaproteobacteria</taxon>
        <taxon>Hyphomicrobiales</taxon>
        <taxon>Brucellaceae</taxon>
        <taxon>Brucella/Ochrobactrum group</taxon>
        <taxon>Brucella</taxon>
    </lineage>
</organism>
<evidence type="ECO:0000259" key="1">
    <source>
        <dbReference type="Pfam" id="PF13480"/>
    </source>
</evidence>
<protein>
    <submittedName>
        <fullName evidence="2">Cellulose biosynthesis protein CelD</fullName>
    </submittedName>
</protein>
<evidence type="ECO:0000313" key="3">
    <source>
        <dbReference type="Proteomes" id="UP000238493"/>
    </source>
</evidence>